<proteinExistence type="inferred from homology"/>
<accession>A0A364KNC1</accession>
<dbReference type="AlphaFoldDB" id="A0A364KNC1"/>
<dbReference type="PROSITE" id="PS51682">
    <property type="entry name" value="SAM_OMT_I"/>
    <property type="match status" value="1"/>
</dbReference>
<dbReference type="PANTHER" id="PTHR10509">
    <property type="entry name" value="O-METHYLTRANSFERASE-RELATED"/>
    <property type="match status" value="1"/>
</dbReference>
<sequence length="253" mass="28324">MRETCMLSLTPNEVDQVGEYCVANTTPLPHCLLEHSVTTANKTERNGEMAGSLAQCAYLMSTARGLRPKRVLELGTFTGVMSLALYEATRDIGSEIVTLDIDKEFIAIAKDAFQKYQAVDRIEIIEGDCTESLSQLQGDFDLIYIDADQFQYEAYVRAILDRELLSPQGIILVDDGNQIPPVHRSCPVNEITVLLRGITVNPSMSPTVSDEDREWCREVAVNMNKFNQFAATDPRILGTLLPFFNGIMHITWR</sequence>
<dbReference type="RefSeq" id="XP_040729570.1">
    <property type="nucleotide sequence ID" value="XM_040873060.1"/>
</dbReference>
<protein>
    <recommendedName>
        <fullName evidence="7">O-methyltransferase domain-containing protein</fullName>
    </recommendedName>
</protein>
<dbReference type="Gene3D" id="3.40.50.150">
    <property type="entry name" value="Vaccinia Virus protein VP39"/>
    <property type="match status" value="1"/>
</dbReference>
<dbReference type="SUPFAM" id="SSF53335">
    <property type="entry name" value="S-adenosyl-L-methionine-dependent methyltransferases"/>
    <property type="match status" value="1"/>
</dbReference>
<evidence type="ECO:0000256" key="2">
    <source>
        <dbReference type="ARBA" id="ARBA00022679"/>
    </source>
</evidence>
<evidence type="ECO:0000256" key="4">
    <source>
        <dbReference type="ARBA" id="ARBA00023453"/>
    </source>
</evidence>
<dbReference type="InterPro" id="IPR050362">
    <property type="entry name" value="Cation-dep_OMT"/>
</dbReference>
<reference evidence="5 6" key="1">
    <citation type="journal article" date="2017" name="Biotechnol. Biofuels">
        <title>Differential beta-glucosidase expression as a function of carbon source availability in Talaromyces amestolkiae: a genomic and proteomic approach.</title>
        <authorList>
            <person name="de Eugenio L.I."/>
            <person name="Mendez-Liter J.A."/>
            <person name="Nieto-Dominguez M."/>
            <person name="Alonso L."/>
            <person name="Gil-Munoz J."/>
            <person name="Barriuso J."/>
            <person name="Prieto A."/>
            <person name="Martinez M.J."/>
        </authorList>
    </citation>
    <scope>NUCLEOTIDE SEQUENCE [LARGE SCALE GENOMIC DNA]</scope>
    <source>
        <strain evidence="5 6">CIB</strain>
    </source>
</reference>
<evidence type="ECO:0008006" key="7">
    <source>
        <dbReference type="Google" id="ProtNLM"/>
    </source>
</evidence>
<keyword evidence="2" id="KW-0808">Transferase</keyword>
<name>A0A364KNC1_TALAM</name>
<keyword evidence="1" id="KW-0489">Methyltransferase</keyword>
<organism evidence="5 6">
    <name type="scientific">Talaromyces amestolkiae</name>
    <dbReference type="NCBI Taxonomy" id="1196081"/>
    <lineage>
        <taxon>Eukaryota</taxon>
        <taxon>Fungi</taxon>
        <taxon>Dikarya</taxon>
        <taxon>Ascomycota</taxon>
        <taxon>Pezizomycotina</taxon>
        <taxon>Eurotiomycetes</taxon>
        <taxon>Eurotiomycetidae</taxon>
        <taxon>Eurotiales</taxon>
        <taxon>Trichocomaceae</taxon>
        <taxon>Talaromyces</taxon>
        <taxon>Talaromyces sect. Talaromyces</taxon>
    </lineage>
</organism>
<dbReference type="GO" id="GO:0008171">
    <property type="term" value="F:O-methyltransferase activity"/>
    <property type="evidence" value="ECO:0007669"/>
    <property type="project" value="InterPro"/>
</dbReference>
<evidence type="ECO:0000256" key="1">
    <source>
        <dbReference type="ARBA" id="ARBA00022603"/>
    </source>
</evidence>
<dbReference type="Proteomes" id="UP000249363">
    <property type="component" value="Unassembled WGS sequence"/>
</dbReference>
<comment type="caution">
    <text evidence="5">The sequence shown here is derived from an EMBL/GenBank/DDBJ whole genome shotgun (WGS) entry which is preliminary data.</text>
</comment>
<dbReference type="Pfam" id="PF01596">
    <property type="entry name" value="Methyltransf_3"/>
    <property type="match status" value="1"/>
</dbReference>
<evidence type="ECO:0000313" key="6">
    <source>
        <dbReference type="Proteomes" id="UP000249363"/>
    </source>
</evidence>
<gene>
    <name evidence="5" type="ORF">BHQ10_001065</name>
</gene>
<evidence type="ECO:0000256" key="3">
    <source>
        <dbReference type="ARBA" id="ARBA00022691"/>
    </source>
</evidence>
<dbReference type="CDD" id="cd02440">
    <property type="entry name" value="AdoMet_MTases"/>
    <property type="match status" value="1"/>
</dbReference>
<evidence type="ECO:0000313" key="5">
    <source>
        <dbReference type="EMBL" id="RAO65053.1"/>
    </source>
</evidence>
<dbReference type="GO" id="GO:0032259">
    <property type="term" value="P:methylation"/>
    <property type="evidence" value="ECO:0007669"/>
    <property type="project" value="UniProtKB-KW"/>
</dbReference>
<comment type="similarity">
    <text evidence="4">Belongs to the class I-like SAM-binding methyltransferase superfamily. Cation-dependent O-methyltransferase family.</text>
</comment>
<dbReference type="EMBL" id="MIKG01000001">
    <property type="protein sequence ID" value="RAO65053.1"/>
    <property type="molecule type" value="Genomic_DNA"/>
</dbReference>
<dbReference type="PANTHER" id="PTHR10509:SF14">
    <property type="entry name" value="CAFFEOYL-COA O-METHYLTRANSFERASE 3-RELATED"/>
    <property type="match status" value="1"/>
</dbReference>
<keyword evidence="3" id="KW-0949">S-adenosyl-L-methionine</keyword>
<dbReference type="InterPro" id="IPR002935">
    <property type="entry name" value="SAM_O-MeTrfase"/>
</dbReference>
<dbReference type="GeneID" id="63790282"/>
<dbReference type="GO" id="GO:0008757">
    <property type="term" value="F:S-adenosylmethionine-dependent methyltransferase activity"/>
    <property type="evidence" value="ECO:0007669"/>
    <property type="project" value="TreeGrafter"/>
</dbReference>
<dbReference type="OrthoDB" id="10251242at2759"/>
<dbReference type="InterPro" id="IPR029063">
    <property type="entry name" value="SAM-dependent_MTases_sf"/>
</dbReference>
<dbReference type="STRING" id="1196081.A0A364KNC1"/>
<keyword evidence="6" id="KW-1185">Reference proteome</keyword>